<feature type="region of interest" description="Disordered" evidence="1">
    <location>
        <begin position="402"/>
        <end position="435"/>
    </location>
</feature>
<feature type="compositionally biased region" description="Polar residues" evidence="1">
    <location>
        <begin position="405"/>
        <end position="425"/>
    </location>
</feature>
<dbReference type="Proteomes" id="UP000030816">
    <property type="component" value="Unassembled WGS sequence"/>
</dbReference>
<protein>
    <submittedName>
        <fullName evidence="2">Uncharacterized protein</fullName>
    </submittedName>
</protein>
<gene>
    <name evidence="2" type="ORF">MAM_01106</name>
</gene>
<reference evidence="2 3" key="1">
    <citation type="journal article" date="2014" name="Proc. Natl. Acad. Sci. U.S.A.">
        <title>Trajectory and genomic determinants of fungal-pathogen speciation and host adaptation.</title>
        <authorList>
            <person name="Hu X."/>
            <person name="Xiao G."/>
            <person name="Zheng P."/>
            <person name="Shang Y."/>
            <person name="Su Y."/>
            <person name="Zhang X."/>
            <person name="Liu X."/>
            <person name="Zhan S."/>
            <person name="St Leger R.J."/>
            <person name="Wang C."/>
        </authorList>
    </citation>
    <scope>NUCLEOTIDE SEQUENCE [LARGE SCALE GENOMIC DNA]</scope>
    <source>
        <strain evidence="2 3">ARSEF 1941</strain>
    </source>
</reference>
<dbReference type="OrthoDB" id="4936712at2759"/>
<dbReference type="HOGENOM" id="CLU_434798_0_0_1"/>
<comment type="caution">
    <text evidence="2">The sequence shown here is derived from an EMBL/GenBank/DDBJ whole genome shotgun (WGS) entry which is preliminary data.</text>
</comment>
<proteinExistence type="predicted"/>
<dbReference type="GeneID" id="63735561"/>
<sequence>MRPSIVDLEKWCSGSKDLVDLVDSLSLGPREVDLLEAVRRKLRDLDGHTNISTRIQEDISKQAPSSRMTSPRRKLQEVARTVFGPSEHGGMDYRQALEGLAMLEQVEKHRVLLVRDAKLAVKPGFSEGKDAKLLELLDGTATKHYAVLQWGFRAHCVRNFPPQGDMENPDETRIMAQLNALSPPNFIPSVVDEANSPHYTESLQDGIRLRIYEHLTKPNTTPQADDQSVYVKSSCSVPGYRVFRDVMLKYSQEFKKLEVLCLHILDQKEKRRATASGDQVLPRLLHNAASEGSKIPEIVQALSADDIIPRLLLKAALEGSNIPEVIQALSADQVLSGLLGNVSSDALETPQIIPAESRSLDARLRVHPLAIVPFHSRTVGSGSKNQHTRDSLISPALHARYLENDPSTSGHNASPTSQEAPTSPTAVPDSPTLGHENEGLEFIVEGRDAIHEQQSFDLLKTYMRSRRNRTPHPRDRIAPCTSAHRSAAKALDFEHPKVHWYSSSFALNKAKSHEAFTLLPQPSSTCNHVIHTDSQPYIGTLPPNFMSRKPARGRSMSEKSTALALQIFDTTSRLASVTNRRDSIISITPPPNRSDDGQTQSSTPKPSRLGHLFSRHIRSGSSASSTAEI</sequence>
<feature type="region of interest" description="Disordered" evidence="1">
    <location>
        <begin position="580"/>
        <end position="629"/>
    </location>
</feature>
<keyword evidence="3" id="KW-1185">Reference proteome</keyword>
<evidence type="ECO:0000313" key="3">
    <source>
        <dbReference type="Proteomes" id="UP000030816"/>
    </source>
</evidence>
<evidence type="ECO:0000256" key="1">
    <source>
        <dbReference type="SAM" id="MobiDB-lite"/>
    </source>
</evidence>
<evidence type="ECO:0000313" key="2">
    <source>
        <dbReference type="EMBL" id="KHO02105.1"/>
    </source>
</evidence>
<dbReference type="AlphaFoldDB" id="A0A0B2X953"/>
<name>A0A0B2X953_METAS</name>
<accession>A0A0B2X953</accession>
<organism evidence="2 3">
    <name type="scientific">Metarhizium album (strain ARSEF 1941)</name>
    <dbReference type="NCBI Taxonomy" id="1081103"/>
    <lineage>
        <taxon>Eukaryota</taxon>
        <taxon>Fungi</taxon>
        <taxon>Dikarya</taxon>
        <taxon>Ascomycota</taxon>
        <taxon>Pezizomycotina</taxon>
        <taxon>Sordariomycetes</taxon>
        <taxon>Hypocreomycetidae</taxon>
        <taxon>Hypocreales</taxon>
        <taxon>Clavicipitaceae</taxon>
        <taxon>Metarhizium</taxon>
    </lineage>
</organism>
<dbReference type="EMBL" id="AZHE01000001">
    <property type="protein sequence ID" value="KHO02105.1"/>
    <property type="molecule type" value="Genomic_DNA"/>
</dbReference>
<dbReference type="RefSeq" id="XP_040683170.1">
    <property type="nucleotide sequence ID" value="XM_040819905.1"/>
</dbReference>
<feature type="compositionally biased region" description="Low complexity" evidence="1">
    <location>
        <begin position="619"/>
        <end position="629"/>
    </location>
</feature>
<dbReference type="STRING" id="1081103.A0A0B2X953"/>